<organism evidence="1 2">
    <name type="scientific">Bernardetia litoralis (strain ATCC 23117 / DSM 6794 / NBRC 15988 / NCIMB 1366 / Fx l1 / Sio-4)</name>
    <name type="common">Flexibacter litoralis</name>
    <dbReference type="NCBI Taxonomy" id="880071"/>
    <lineage>
        <taxon>Bacteria</taxon>
        <taxon>Pseudomonadati</taxon>
        <taxon>Bacteroidota</taxon>
        <taxon>Cytophagia</taxon>
        <taxon>Cytophagales</taxon>
        <taxon>Bernardetiaceae</taxon>
        <taxon>Bernardetia</taxon>
    </lineage>
</organism>
<dbReference type="InterPro" id="IPR058512">
    <property type="entry name" value="DUF8199"/>
</dbReference>
<proteinExistence type="predicted"/>
<dbReference type="HOGENOM" id="CLU_1658248_0_0_10"/>
<gene>
    <name evidence="1" type="ordered locus">Fleli_3622</name>
</gene>
<name>I4APQ4_BERLS</name>
<dbReference type="OrthoDB" id="958970at2"/>
<dbReference type="Pfam" id="PF26622">
    <property type="entry name" value="DUF8199"/>
    <property type="match status" value="1"/>
</dbReference>
<protein>
    <submittedName>
        <fullName evidence="1">Uncharacterized protein</fullName>
    </submittedName>
</protein>
<dbReference type="KEGG" id="fli:Fleli_3622"/>
<dbReference type="RefSeq" id="WP_014799363.1">
    <property type="nucleotide sequence ID" value="NC_018018.1"/>
</dbReference>
<sequence>MIFQKFYITITCLWLSLQLILGSVGLPIIEHYCEMSGKTNTSILVEIKECCCKISAQNLAKISSSTNKKNYLTFSETSKDDCCDTEISYQKVDFKAISLEKTAFDFNPFVALLPSQTYFKIYSEKTFFSSFRILHFADLPPPNWKLGKLFIVFIQVFRL</sequence>
<dbReference type="EMBL" id="CP003345">
    <property type="protein sequence ID" value="AFM05939.1"/>
    <property type="molecule type" value="Genomic_DNA"/>
</dbReference>
<accession>I4APQ4</accession>
<dbReference type="AlphaFoldDB" id="I4APQ4"/>
<evidence type="ECO:0000313" key="1">
    <source>
        <dbReference type="EMBL" id="AFM05939.1"/>
    </source>
</evidence>
<reference evidence="2" key="1">
    <citation type="submission" date="2012-06" db="EMBL/GenBank/DDBJ databases">
        <title>The complete genome of Flexibacter litoralis DSM 6794.</title>
        <authorList>
            <person name="Lucas S."/>
            <person name="Copeland A."/>
            <person name="Lapidus A."/>
            <person name="Glavina del Rio T."/>
            <person name="Dalin E."/>
            <person name="Tice H."/>
            <person name="Bruce D."/>
            <person name="Goodwin L."/>
            <person name="Pitluck S."/>
            <person name="Peters L."/>
            <person name="Ovchinnikova G."/>
            <person name="Lu M."/>
            <person name="Kyrpides N."/>
            <person name="Mavromatis K."/>
            <person name="Ivanova N."/>
            <person name="Brettin T."/>
            <person name="Detter J.C."/>
            <person name="Han C."/>
            <person name="Larimer F."/>
            <person name="Land M."/>
            <person name="Hauser L."/>
            <person name="Markowitz V."/>
            <person name="Cheng J.-F."/>
            <person name="Hugenholtz P."/>
            <person name="Woyke T."/>
            <person name="Wu D."/>
            <person name="Spring S."/>
            <person name="Lang E."/>
            <person name="Kopitz M."/>
            <person name="Brambilla E."/>
            <person name="Klenk H.-P."/>
            <person name="Eisen J.A."/>
        </authorList>
    </citation>
    <scope>NUCLEOTIDE SEQUENCE [LARGE SCALE GENOMIC DNA]</scope>
    <source>
        <strain evidence="2">ATCC 23117 / DSM 6794 / NBRC 15988 / NCIMB 1366 / Sio-4</strain>
    </source>
</reference>
<dbReference type="Proteomes" id="UP000006054">
    <property type="component" value="Chromosome"/>
</dbReference>
<evidence type="ECO:0000313" key="2">
    <source>
        <dbReference type="Proteomes" id="UP000006054"/>
    </source>
</evidence>
<keyword evidence="2" id="KW-1185">Reference proteome</keyword>
<dbReference type="STRING" id="880071.Fleli_3622"/>